<accession>A0A1G4JQR8</accession>
<dbReference type="EMBL" id="LT598477">
    <property type="protein sequence ID" value="SCU93044.1"/>
    <property type="molecule type" value="Genomic_DNA"/>
</dbReference>
<dbReference type="AlphaFoldDB" id="A0A1G4JQR8"/>
<gene>
    <name evidence="2" type="ORF">LAME_0F02454G</name>
</gene>
<keyword evidence="1" id="KW-0732">Signal</keyword>
<keyword evidence="3" id="KW-1185">Reference proteome</keyword>
<evidence type="ECO:0000256" key="1">
    <source>
        <dbReference type="SAM" id="SignalP"/>
    </source>
</evidence>
<reference evidence="3" key="1">
    <citation type="submission" date="2016-03" db="EMBL/GenBank/DDBJ databases">
        <authorList>
            <person name="Devillers Hugo."/>
        </authorList>
    </citation>
    <scope>NUCLEOTIDE SEQUENCE [LARGE SCALE GENOMIC DNA]</scope>
</reference>
<evidence type="ECO:0000313" key="3">
    <source>
        <dbReference type="Proteomes" id="UP000191144"/>
    </source>
</evidence>
<sequence>MRSFGVVLMFLALVCGSEVRIPLFVQKPGQESRSPLATMVYDGESSVLEVSDVNEALPEDSYCVGAQVAENYYPCFSYIKLKYPLHYDLYLDTKSDSHLLYKLSLKPNPQASGIEGTIRSAQEGPQAPPEKLRRVTKTYEDKKKKAQLGSASASFEEDVEVDDRTFLQKNWKYLLIGLVLYAVSTGGSAQQ</sequence>
<proteinExistence type="predicted"/>
<dbReference type="Proteomes" id="UP000191144">
    <property type="component" value="Chromosome F"/>
</dbReference>
<organism evidence="2 3">
    <name type="scientific">Lachancea meyersii CBS 8951</name>
    <dbReference type="NCBI Taxonomy" id="1266667"/>
    <lineage>
        <taxon>Eukaryota</taxon>
        <taxon>Fungi</taxon>
        <taxon>Dikarya</taxon>
        <taxon>Ascomycota</taxon>
        <taxon>Saccharomycotina</taxon>
        <taxon>Saccharomycetes</taxon>
        <taxon>Saccharomycetales</taxon>
        <taxon>Saccharomycetaceae</taxon>
        <taxon>Lachancea</taxon>
    </lineage>
</organism>
<protein>
    <submittedName>
        <fullName evidence="2">LAME_0F02454g1_1</fullName>
    </submittedName>
</protein>
<evidence type="ECO:0000313" key="2">
    <source>
        <dbReference type="EMBL" id="SCU93044.1"/>
    </source>
</evidence>
<name>A0A1G4JQR8_9SACH</name>
<feature type="chain" id="PRO_5009236157" evidence="1">
    <location>
        <begin position="17"/>
        <end position="191"/>
    </location>
</feature>
<dbReference type="OrthoDB" id="1894652at2759"/>
<dbReference type="Pfam" id="PF21203">
    <property type="entry name" value="ECM10"/>
    <property type="match status" value="1"/>
</dbReference>
<feature type="signal peptide" evidence="1">
    <location>
        <begin position="1"/>
        <end position="16"/>
    </location>
</feature>